<feature type="compositionally biased region" description="Basic and acidic residues" evidence="1">
    <location>
        <begin position="190"/>
        <end position="202"/>
    </location>
</feature>
<dbReference type="SUPFAM" id="SSF48150">
    <property type="entry name" value="DNA-glycosylase"/>
    <property type="match status" value="1"/>
</dbReference>
<name>A0ABU2FZ19_9EURY</name>
<dbReference type="RefSeq" id="WP_310927590.1">
    <property type="nucleotide sequence ID" value="NZ_JAMQOQ010000001.1"/>
</dbReference>
<dbReference type="InterPro" id="IPR011257">
    <property type="entry name" value="DNA_glycosylase"/>
</dbReference>
<dbReference type="EMBL" id="JAMQOQ010000001">
    <property type="protein sequence ID" value="MDS0293777.1"/>
    <property type="molecule type" value="Genomic_DNA"/>
</dbReference>
<gene>
    <name evidence="2" type="ORF">NDI79_06275</name>
</gene>
<accession>A0ABU2FZ19</accession>
<organism evidence="2 3">
    <name type="scientific">Halogeometricum luteum</name>
    <dbReference type="NCBI Taxonomy" id="2950537"/>
    <lineage>
        <taxon>Archaea</taxon>
        <taxon>Methanobacteriati</taxon>
        <taxon>Methanobacteriota</taxon>
        <taxon>Stenosarchaea group</taxon>
        <taxon>Halobacteria</taxon>
        <taxon>Halobacteriales</taxon>
        <taxon>Haloferacaceae</taxon>
        <taxon>Halogeometricum</taxon>
    </lineage>
</organism>
<dbReference type="Gene3D" id="1.10.340.30">
    <property type="entry name" value="Hypothetical protein, domain 2"/>
    <property type="match status" value="1"/>
</dbReference>
<evidence type="ECO:0000313" key="2">
    <source>
        <dbReference type="EMBL" id="MDS0293777.1"/>
    </source>
</evidence>
<proteinExistence type="predicted"/>
<dbReference type="Proteomes" id="UP001254813">
    <property type="component" value="Unassembled WGS sequence"/>
</dbReference>
<evidence type="ECO:0000256" key="1">
    <source>
        <dbReference type="SAM" id="MobiDB-lite"/>
    </source>
</evidence>
<sequence>MSLTADTTLALPAEPPFAFARSASVLDRSAPLASGRCTPRGGVVTGGFAPEPFVAHLAPDGPDVVRVHVDWLDGRGDGSAVAAHLDSFLSLSENTMPLYEAAADDEAFAPVAADLRGYHHVRFPTPFEAACWAALSRRATTPVAAARRDSLVRELGRVAVVDGEPVSLFPTARTVRANPDAARAAVDGSTGDRKRERLSGDGTRDDAGAILAAAELFAESESDLRELGTDDLRERLASLRGFGPRAAAFVAFRGFGRTSVLPTTAARLGSLVGDAYGVEDPTEETVRRLAEPYGEYRGYWAHYLHVRSLIDGG</sequence>
<comment type="caution">
    <text evidence="2">The sequence shown here is derived from an EMBL/GenBank/DDBJ whole genome shotgun (WGS) entry which is preliminary data.</text>
</comment>
<feature type="region of interest" description="Disordered" evidence="1">
    <location>
        <begin position="180"/>
        <end position="202"/>
    </location>
</feature>
<keyword evidence="3" id="KW-1185">Reference proteome</keyword>
<evidence type="ECO:0000313" key="3">
    <source>
        <dbReference type="Proteomes" id="UP001254813"/>
    </source>
</evidence>
<reference evidence="2 3" key="1">
    <citation type="submission" date="2022-06" db="EMBL/GenBank/DDBJ databases">
        <title>Halogeometricum sp. a new haloarchaeum isolate from saline soil.</title>
        <authorList>
            <person name="Strakova D."/>
            <person name="Galisteo C."/>
            <person name="Sanchez-Porro C."/>
            <person name="Ventosa A."/>
        </authorList>
    </citation>
    <scope>NUCLEOTIDE SEQUENCE [LARGE SCALE GENOMIC DNA]</scope>
    <source>
        <strain evidence="3">S3BR25-2</strain>
    </source>
</reference>
<protein>
    <submittedName>
        <fullName evidence="2">DNA-3-methyladenine glycosylase 2 family protein</fullName>
    </submittedName>
</protein>